<gene>
    <name evidence="1" type="ORF">AOQ84DRAFT_37548</name>
</gene>
<sequence length="83" mass="9528">MAEVSWICKFWRTTWLTKFAYRSQKTPTSGILSSVRLERIRGGSRGPRDAVRLFYLCRLASLWRELVSRMVDAFLASLAGRSG</sequence>
<reference evidence="1 2" key="1">
    <citation type="journal article" date="2016" name="Nat. Commun.">
        <title>Ectomycorrhizal ecology is imprinted in the genome of the dominant symbiotic fungus Cenococcum geophilum.</title>
        <authorList>
            <consortium name="DOE Joint Genome Institute"/>
            <person name="Peter M."/>
            <person name="Kohler A."/>
            <person name="Ohm R.A."/>
            <person name="Kuo A."/>
            <person name="Krutzmann J."/>
            <person name="Morin E."/>
            <person name="Arend M."/>
            <person name="Barry K.W."/>
            <person name="Binder M."/>
            <person name="Choi C."/>
            <person name="Clum A."/>
            <person name="Copeland A."/>
            <person name="Grisel N."/>
            <person name="Haridas S."/>
            <person name="Kipfer T."/>
            <person name="LaButti K."/>
            <person name="Lindquist E."/>
            <person name="Lipzen A."/>
            <person name="Maire R."/>
            <person name="Meier B."/>
            <person name="Mihaltcheva S."/>
            <person name="Molinier V."/>
            <person name="Murat C."/>
            <person name="Poggeler S."/>
            <person name="Quandt C.A."/>
            <person name="Sperisen C."/>
            <person name="Tritt A."/>
            <person name="Tisserant E."/>
            <person name="Crous P.W."/>
            <person name="Henrissat B."/>
            <person name="Nehls U."/>
            <person name="Egli S."/>
            <person name="Spatafora J.W."/>
            <person name="Grigoriev I.V."/>
            <person name="Martin F.M."/>
        </authorList>
    </citation>
    <scope>NUCLEOTIDE SEQUENCE [LARGE SCALE GENOMIC DNA]</scope>
    <source>
        <strain evidence="1 2">CBS 207.34</strain>
    </source>
</reference>
<keyword evidence="2" id="KW-1185">Reference proteome</keyword>
<evidence type="ECO:0000313" key="2">
    <source>
        <dbReference type="Proteomes" id="UP000250140"/>
    </source>
</evidence>
<proteinExistence type="predicted"/>
<dbReference type="Proteomes" id="UP000250140">
    <property type="component" value="Unassembled WGS sequence"/>
</dbReference>
<evidence type="ECO:0000313" key="1">
    <source>
        <dbReference type="EMBL" id="OCL14338.1"/>
    </source>
</evidence>
<dbReference type="EMBL" id="KV748584">
    <property type="protein sequence ID" value="OCL14338.1"/>
    <property type="molecule type" value="Genomic_DNA"/>
</dbReference>
<dbReference type="AlphaFoldDB" id="A0A8E2FDA3"/>
<name>A0A8E2FDA3_9PEZI</name>
<protein>
    <submittedName>
        <fullName evidence="1">Uncharacterized protein</fullName>
    </submittedName>
</protein>
<organism evidence="1 2">
    <name type="scientific">Glonium stellatum</name>
    <dbReference type="NCBI Taxonomy" id="574774"/>
    <lineage>
        <taxon>Eukaryota</taxon>
        <taxon>Fungi</taxon>
        <taxon>Dikarya</taxon>
        <taxon>Ascomycota</taxon>
        <taxon>Pezizomycotina</taxon>
        <taxon>Dothideomycetes</taxon>
        <taxon>Pleosporomycetidae</taxon>
        <taxon>Gloniales</taxon>
        <taxon>Gloniaceae</taxon>
        <taxon>Glonium</taxon>
    </lineage>
</organism>
<accession>A0A8E2FDA3</accession>